<keyword evidence="3" id="KW-0408">Iron</keyword>
<dbReference type="EMBL" id="BAAAQK010000009">
    <property type="protein sequence ID" value="GAA1852622.1"/>
    <property type="molecule type" value="Genomic_DNA"/>
</dbReference>
<keyword evidence="2" id="KW-0479">Metal-binding</keyword>
<dbReference type="NCBIfam" id="NF007422">
    <property type="entry name" value="PRK09965.1"/>
    <property type="match status" value="1"/>
</dbReference>
<evidence type="ECO:0000256" key="4">
    <source>
        <dbReference type="ARBA" id="ARBA00023014"/>
    </source>
</evidence>
<evidence type="ECO:0000259" key="5">
    <source>
        <dbReference type="PROSITE" id="PS51296"/>
    </source>
</evidence>
<evidence type="ECO:0000256" key="3">
    <source>
        <dbReference type="ARBA" id="ARBA00023004"/>
    </source>
</evidence>
<dbReference type="PROSITE" id="PS51296">
    <property type="entry name" value="RIESKE"/>
    <property type="match status" value="1"/>
</dbReference>
<dbReference type="Gene3D" id="2.102.10.10">
    <property type="entry name" value="Rieske [2Fe-2S] iron-sulphur domain"/>
    <property type="match status" value="1"/>
</dbReference>
<dbReference type="Pfam" id="PF00355">
    <property type="entry name" value="Rieske"/>
    <property type="match status" value="1"/>
</dbReference>
<evidence type="ECO:0000256" key="2">
    <source>
        <dbReference type="ARBA" id="ARBA00022723"/>
    </source>
</evidence>
<evidence type="ECO:0000256" key="1">
    <source>
        <dbReference type="ARBA" id="ARBA00022714"/>
    </source>
</evidence>
<dbReference type="PANTHER" id="PTHR21496:SF23">
    <property type="entry name" value="3-PHENYLPROPIONATE_CINNAMIC ACID DIOXYGENASE FERREDOXIN SUBUNIT"/>
    <property type="match status" value="1"/>
</dbReference>
<reference evidence="6 7" key="1">
    <citation type="journal article" date="2019" name="Int. J. Syst. Evol. Microbiol.">
        <title>The Global Catalogue of Microorganisms (GCM) 10K type strain sequencing project: providing services to taxonomists for standard genome sequencing and annotation.</title>
        <authorList>
            <consortium name="The Broad Institute Genomics Platform"/>
            <consortium name="The Broad Institute Genome Sequencing Center for Infectious Disease"/>
            <person name="Wu L."/>
            <person name="Ma J."/>
        </authorList>
    </citation>
    <scope>NUCLEOTIDE SEQUENCE [LARGE SCALE GENOMIC DNA]</scope>
    <source>
        <strain evidence="6 7">JCM 16009</strain>
    </source>
</reference>
<accession>A0ABN2N4Q6</accession>
<keyword evidence="6" id="KW-0223">Dioxygenase</keyword>
<keyword evidence="7" id="KW-1185">Reference proteome</keyword>
<protein>
    <submittedName>
        <fullName evidence="6">Bifunctional 3-phenylpropionate/cinnamic acid dioxygenase ferredoxin subunit</fullName>
    </submittedName>
</protein>
<keyword evidence="4" id="KW-0411">Iron-sulfur</keyword>
<keyword evidence="6" id="KW-0560">Oxidoreductase</keyword>
<evidence type="ECO:0000313" key="6">
    <source>
        <dbReference type="EMBL" id="GAA1852622.1"/>
    </source>
</evidence>
<dbReference type="Proteomes" id="UP001500449">
    <property type="component" value="Unassembled WGS sequence"/>
</dbReference>
<dbReference type="GO" id="GO:0051213">
    <property type="term" value="F:dioxygenase activity"/>
    <property type="evidence" value="ECO:0007669"/>
    <property type="project" value="UniProtKB-KW"/>
</dbReference>
<proteinExistence type="predicted"/>
<keyword evidence="1" id="KW-0001">2Fe-2S</keyword>
<dbReference type="SUPFAM" id="SSF50022">
    <property type="entry name" value="ISP domain"/>
    <property type="match status" value="1"/>
</dbReference>
<feature type="domain" description="Rieske" evidence="5">
    <location>
        <begin position="3"/>
        <end position="98"/>
    </location>
</feature>
<gene>
    <name evidence="6" type="ORF">GCM10009836_35890</name>
</gene>
<dbReference type="InterPro" id="IPR017941">
    <property type="entry name" value="Rieske_2Fe-2S"/>
</dbReference>
<dbReference type="InterPro" id="IPR036922">
    <property type="entry name" value="Rieske_2Fe-2S_sf"/>
</dbReference>
<evidence type="ECO:0000313" key="7">
    <source>
        <dbReference type="Proteomes" id="UP001500449"/>
    </source>
</evidence>
<organism evidence="6 7">
    <name type="scientific">Pseudonocardia ailaonensis</name>
    <dbReference type="NCBI Taxonomy" id="367279"/>
    <lineage>
        <taxon>Bacteria</taxon>
        <taxon>Bacillati</taxon>
        <taxon>Actinomycetota</taxon>
        <taxon>Actinomycetes</taxon>
        <taxon>Pseudonocardiales</taxon>
        <taxon>Pseudonocardiaceae</taxon>
        <taxon>Pseudonocardia</taxon>
    </lineage>
</organism>
<dbReference type="RefSeq" id="WP_344418049.1">
    <property type="nucleotide sequence ID" value="NZ_BAAAQK010000009.1"/>
</dbReference>
<sequence>MTWVRACSVDELEDGDAVQVPTIPPIAVFNVGGEFLALDDTCSHGQSSLADGYVDGDQVECAWHLAKFDIRSGKVLCPPATQSQRTHEVRIEGSEVYVAQPGTR</sequence>
<name>A0ABN2N4Q6_9PSEU</name>
<dbReference type="CDD" id="cd03528">
    <property type="entry name" value="Rieske_RO_ferredoxin"/>
    <property type="match status" value="1"/>
</dbReference>
<comment type="caution">
    <text evidence="6">The sequence shown here is derived from an EMBL/GenBank/DDBJ whole genome shotgun (WGS) entry which is preliminary data.</text>
</comment>
<dbReference type="PANTHER" id="PTHR21496">
    <property type="entry name" value="FERREDOXIN-RELATED"/>
    <property type="match status" value="1"/>
</dbReference>